<evidence type="ECO:0000259" key="1">
    <source>
        <dbReference type="Pfam" id="PF01057"/>
    </source>
</evidence>
<protein>
    <submittedName>
        <fullName evidence="4">Parvo_NS1 domain-containing protein</fullName>
    </submittedName>
</protein>
<gene>
    <name evidence="2" type="ORF">HNAJ_LOCUS5525</name>
</gene>
<dbReference type="InterPro" id="IPR027417">
    <property type="entry name" value="P-loop_NTPase"/>
</dbReference>
<reference evidence="2 3" key="2">
    <citation type="submission" date="2018-11" db="EMBL/GenBank/DDBJ databases">
        <authorList>
            <consortium name="Pathogen Informatics"/>
        </authorList>
    </citation>
    <scope>NUCLEOTIDE SEQUENCE [LARGE SCALE GENOMIC DNA]</scope>
</reference>
<dbReference type="Gene3D" id="3.40.50.300">
    <property type="entry name" value="P-loop containing nucleotide triphosphate hydrolases"/>
    <property type="match status" value="1"/>
</dbReference>
<name>A0A0R3TEN8_RODNA</name>
<evidence type="ECO:0000313" key="3">
    <source>
        <dbReference type="Proteomes" id="UP000278807"/>
    </source>
</evidence>
<dbReference type="Proteomes" id="UP000278807">
    <property type="component" value="Unassembled WGS sequence"/>
</dbReference>
<reference evidence="4" key="1">
    <citation type="submission" date="2017-02" db="UniProtKB">
        <authorList>
            <consortium name="WormBaseParasite"/>
        </authorList>
    </citation>
    <scope>IDENTIFICATION</scope>
</reference>
<dbReference type="SUPFAM" id="SSF52540">
    <property type="entry name" value="P-loop containing nucleoside triphosphate hydrolases"/>
    <property type="match status" value="1"/>
</dbReference>
<proteinExistence type="predicted"/>
<dbReference type="Pfam" id="PF01057">
    <property type="entry name" value="Parvo_NS1"/>
    <property type="match status" value="1"/>
</dbReference>
<dbReference type="InterPro" id="IPR001257">
    <property type="entry name" value="Parvovirus_NS1_helicase"/>
</dbReference>
<sequence>MASSGSFSAGIGDFDSDRDLFASSASLLSGDPVVVGSQYSVSSGFLTQSFGANAHLYSAINPPHMRRYHTLVIRNYGKVPTHISCLYVEHDSHMHVVLRADYNVGRKVNRLLTDCSVSQDELFRVKNTLQLVRNLNFLLRYFKARGEVKEVGLEMRDEWETARQMPPIEPPSSCSSDNRRARIQTSRELKGEHRMHKYFNLLEELRIRQVRTFDEVFHKFNVDEITFMNSSIGIQWGEVARQQIRTLSNERLAKEKTNPYLQNLHELPHDCHVMCREDIELGVGWLIAMLNTNSIDIGALLGDIVQIMDKRKAKINTLCFRGQTNTGKTLLANLLTSHLLVRLHLKYSFHFFVFAHKTLILVLALFNRLERCADVVIRPPFISTTCSIAQLP</sequence>
<feature type="domain" description="Parvovirus non-structural protein 1 helicase" evidence="1">
    <location>
        <begin position="290"/>
        <end position="337"/>
    </location>
</feature>
<dbReference type="STRING" id="102285.A0A0R3TEN8"/>
<accession>A0A0R3TEN8</accession>
<evidence type="ECO:0000313" key="2">
    <source>
        <dbReference type="EMBL" id="VDO01385.1"/>
    </source>
</evidence>
<dbReference type="EMBL" id="UZAE01004840">
    <property type="protein sequence ID" value="VDO01385.1"/>
    <property type="molecule type" value="Genomic_DNA"/>
</dbReference>
<organism evidence="4">
    <name type="scientific">Rodentolepis nana</name>
    <name type="common">Dwarf tapeworm</name>
    <name type="synonym">Hymenolepis nana</name>
    <dbReference type="NCBI Taxonomy" id="102285"/>
    <lineage>
        <taxon>Eukaryota</taxon>
        <taxon>Metazoa</taxon>
        <taxon>Spiralia</taxon>
        <taxon>Lophotrochozoa</taxon>
        <taxon>Platyhelminthes</taxon>
        <taxon>Cestoda</taxon>
        <taxon>Eucestoda</taxon>
        <taxon>Cyclophyllidea</taxon>
        <taxon>Hymenolepididae</taxon>
        <taxon>Rodentolepis</taxon>
    </lineage>
</organism>
<evidence type="ECO:0000313" key="4">
    <source>
        <dbReference type="WBParaSite" id="HNAJ_0000552701-mRNA-1"/>
    </source>
</evidence>
<dbReference type="OrthoDB" id="8300295at2759"/>
<dbReference type="GO" id="GO:0019079">
    <property type="term" value="P:viral genome replication"/>
    <property type="evidence" value="ECO:0007669"/>
    <property type="project" value="InterPro"/>
</dbReference>
<dbReference type="AlphaFoldDB" id="A0A0R3TEN8"/>
<dbReference type="WBParaSite" id="HNAJ_0000552701-mRNA-1">
    <property type="protein sequence ID" value="HNAJ_0000552701-mRNA-1"/>
    <property type="gene ID" value="HNAJ_0000552701"/>
</dbReference>
<keyword evidence="3" id="KW-1185">Reference proteome</keyword>